<feature type="region of interest" description="Disordered" evidence="17">
    <location>
        <begin position="1"/>
        <end position="51"/>
    </location>
</feature>
<dbReference type="InterPro" id="IPR001841">
    <property type="entry name" value="Znf_RING"/>
</dbReference>
<evidence type="ECO:0000256" key="13">
    <source>
        <dbReference type="ARBA" id="ARBA00059679"/>
    </source>
</evidence>
<evidence type="ECO:0000256" key="4">
    <source>
        <dbReference type="ARBA" id="ARBA00005555"/>
    </source>
</evidence>
<feature type="coiled-coil region" evidence="16">
    <location>
        <begin position="583"/>
        <end position="610"/>
    </location>
</feature>
<dbReference type="OrthoDB" id="654191at2759"/>
<evidence type="ECO:0000256" key="17">
    <source>
        <dbReference type="SAM" id="MobiDB-lite"/>
    </source>
</evidence>
<keyword evidence="8 15" id="KW-0833">Ubl conjugation pathway</keyword>
<dbReference type="Pfam" id="PF08647">
    <property type="entry name" value="BRE1"/>
    <property type="match status" value="1"/>
</dbReference>
<keyword evidence="5 15" id="KW-0808">Transferase</keyword>
<dbReference type="SUPFAM" id="SSF57850">
    <property type="entry name" value="RING/U-box"/>
    <property type="match status" value="1"/>
</dbReference>
<dbReference type="GO" id="GO:0008270">
    <property type="term" value="F:zinc ion binding"/>
    <property type="evidence" value="ECO:0007669"/>
    <property type="project" value="UniProtKB-KW"/>
</dbReference>
<dbReference type="InterPro" id="IPR017907">
    <property type="entry name" value="Znf_RING_CS"/>
</dbReference>
<keyword evidence="6 15" id="KW-0479">Metal-binding</keyword>
<evidence type="ECO:0000256" key="9">
    <source>
        <dbReference type="ARBA" id="ARBA00022833"/>
    </source>
</evidence>
<evidence type="ECO:0000256" key="2">
    <source>
        <dbReference type="ARBA" id="ARBA00004123"/>
    </source>
</evidence>
<dbReference type="InterPro" id="IPR013083">
    <property type="entry name" value="Znf_RING/FYVE/PHD"/>
</dbReference>
<organism evidence="20 21">
    <name type="scientific">Clohesyomyces aquaticus</name>
    <dbReference type="NCBI Taxonomy" id="1231657"/>
    <lineage>
        <taxon>Eukaryota</taxon>
        <taxon>Fungi</taxon>
        <taxon>Dikarya</taxon>
        <taxon>Ascomycota</taxon>
        <taxon>Pezizomycotina</taxon>
        <taxon>Dothideomycetes</taxon>
        <taxon>Pleosporomycetidae</taxon>
        <taxon>Pleosporales</taxon>
        <taxon>Lindgomycetaceae</taxon>
        <taxon>Clohesyomyces</taxon>
    </lineage>
</organism>
<dbReference type="Gene3D" id="3.30.40.10">
    <property type="entry name" value="Zinc/RING finger domain, C3HC4 (zinc finger)"/>
    <property type="match status" value="1"/>
</dbReference>
<dbReference type="GO" id="GO:0016567">
    <property type="term" value="P:protein ubiquitination"/>
    <property type="evidence" value="ECO:0007669"/>
    <property type="project" value="UniProtKB-UniRule"/>
</dbReference>
<dbReference type="EMBL" id="MCFA01000011">
    <property type="protein sequence ID" value="ORY17643.1"/>
    <property type="molecule type" value="Genomic_DNA"/>
</dbReference>
<evidence type="ECO:0000256" key="3">
    <source>
        <dbReference type="ARBA" id="ARBA00004906"/>
    </source>
</evidence>
<keyword evidence="21" id="KW-1185">Reference proteome</keyword>
<evidence type="ECO:0000256" key="11">
    <source>
        <dbReference type="ARBA" id="ARBA00023054"/>
    </source>
</evidence>
<dbReference type="GO" id="GO:0005634">
    <property type="term" value="C:nucleus"/>
    <property type="evidence" value="ECO:0007669"/>
    <property type="project" value="UniProtKB-SubCell"/>
</dbReference>
<dbReference type="PROSITE" id="PS00518">
    <property type="entry name" value="ZF_RING_1"/>
    <property type="match status" value="1"/>
</dbReference>
<feature type="domain" description="RING-type" evidence="18">
    <location>
        <begin position="691"/>
        <end position="729"/>
    </location>
</feature>
<dbReference type="GO" id="GO:0061630">
    <property type="term" value="F:ubiquitin protein ligase activity"/>
    <property type="evidence" value="ECO:0007669"/>
    <property type="project" value="UniProtKB-EC"/>
</dbReference>
<evidence type="ECO:0000256" key="5">
    <source>
        <dbReference type="ARBA" id="ARBA00022679"/>
    </source>
</evidence>
<dbReference type="InterPro" id="IPR058643">
    <property type="entry name" value="BRE1-like_CC"/>
</dbReference>
<keyword evidence="9 15" id="KW-0862">Zinc</keyword>
<protein>
    <recommendedName>
        <fullName evidence="15">E3 ubiquitin protein ligase</fullName>
        <ecNumber evidence="15">2.3.2.27</ecNumber>
    </recommendedName>
</protein>
<dbReference type="GO" id="GO:0033503">
    <property type="term" value="C:HULC complex"/>
    <property type="evidence" value="ECO:0007669"/>
    <property type="project" value="TreeGrafter"/>
</dbReference>
<dbReference type="SMART" id="SM00184">
    <property type="entry name" value="RING"/>
    <property type="match status" value="1"/>
</dbReference>
<keyword evidence="7 14" id="KW-0863">Zinc-finger</keyword>
<accession>A0A1Y2A565</accession>
<evidence type="ECO:0000313" key="20">
    <source>
        <dbReference type="EMBL" id="ORY17643.1"/>
    </source>
</evidence>
<gene>
    <name evidence="20" type="ORF">BCR34DRAFT_22896</name>
</gene>
<feature type="coiled-coil region" evidence="16">
    <location>
        <begin position="646"/>
        <end position="673"/>
    </location>
</feature>
<keyword evidence="10 15" id="KW-0156">Chromatin regulator</keyword>
<evidence type="ECO:0000256" key="10">
    <source>
        <dbReference type="ARBA" id="ARBA00022853"/>
    </source>
</evidence>
<dbReference type="UniPathway" id="UPA00143"/>
<evidence type="ECO:0000256" key="1">
    <source>
        <dbReference type="ARBA" id="ARBA00000900"/>
    </source>
</evidence>
<dbReference type="Proteomes" id="UP000193144">
    <property type="component" value="Unassembled WGS sequence"/>
</dbReference>
<evidence type="ECO:0000259" key="19">
    <source>
        <dbReference type="PROSITE" id="PS50157"/>
    </source>
</evidence>
<dbReference type="Pfam" id="PF26095">
    <property type="entry name" value="CC_Bre1"/>
    <property type="match status" value="1"/>
</dbReference>
<reference evidence="20 21" key="1">
    <citation type="submission" date="2016-07" db="EMBL/GenBank/DDBJ databases">
        <title>Pervasive Adenine N6-methylation of Active Genes in Fungi.</title>
        <authorList>
            <consortium name="DOE Joint Genome Institute"/>
            <person name="Mondo S.J."/>
            <person name="Dannebaum R.O."/>
            <person name="Kuo R.C."/>
            <person name="Labutti K."/>
            <person name="Haridas S."/>
            <person name="Kuo A."/>
            <person name="Salamov A."/>
            <person name="Ahrendt S.R."/>
            <person name="Lipzen A."/>
            <person name="Sullivan W."/>
            <person name="Andreopoulos W.B."/>
            <person name="Clum A."/>
            <person name="Lindquist E."/>
            <person name="Daum C."/>
            <person name="Ramamoorthy G.K."/>
            <person name="Gryganskyi A."/>
            <person name="Culley D."/>
            <person name="Magnuson J.K."/>
            <person name="James T.Y."/>
            <person name="O'Malley M.A."/>
            <person name="Stajich J.E."/>
            <person name="Spatafora J.W."/>
            <person name="Visel A."/>
            <person name="Grigoriev I.V."/>
        </authorList>
    </citation>
    <scope>NUCLEOTIDE SEQUENCE [LARGE SCALE GENOMIC DNA]</scope>
    <source>
        <strain evidence="20 21">CBS 115471</strain>
    </source>
</reference>
<evidence type="ECO:0000313" key="21">
    <source>
        <dbReference type="Proteomes" id="UP000193144"/>
    </source>
</evidence>
<comment type="function">
    <text evidence="13">E3 ubiquitin-protein ligase that mediates monoubiquitination of histone H2B to form H2BK123ub1. H2BK123ub1 gives a specific tag for epigenetic transcriptional activation and is also a prerequisite for H3K4me and H3K79me formation.</text>
</comment>
<proteinExistence type="inferred from homology"/>
<evidence type="ECO:0000259" key="18">
    <source>
        <dbReference type="PROSITE" id="PS50089"/>
    </source>
</evidence>
<comment type="pathway">
    <text evidence="3 15">Protein modification; protein ubiquitination.</text>
</comment>
<evidence type="ECO:0000256" key="7">
    <source>
        <dbReference type="ARBA" id="ARBA00022771"/>
    </source>
</evidence>
<keyword evidence="12 15" id="KW-0539">Nucleus</keyword>
<feature type="compositionally biased region" description="Basic and acidic residues" evidence="17">
    <location>
        <begin position="16"/>
        <end position="30"/>
    </location>
</feature>
<comment type="subcellular location">
    <subcellularLocation>
        <location evidence="2 15">Nucleus</location>
    </subcellularLocation>
</comment>
<comment type="catalytic activity">
    <reaction evidence="1 15">
        <text>S-ubiquitinyl-[E2 ubiquitin-conjugating enzyme]-L-cysteine + [acceptor protein]-L-lysine = [E2 ubiquitin-conjugating enzyme]-L-cysteine + N(6)-ubiquitinyl-[acceptor protein]-L-lysine.</text>
        <dbReference type="EC" id="2.3.2.27"/>
    </reaction>
</comment>
<feature type="coiled-coil region" evidence="16">
    <location>
        <begin position="290"/>
        <end position="540"/>
    </location>
</feature>
<dbReference type="AlphaFoldDB" id="A0A1Y2A565"/>
<feature type="domain" description="C2H2-type" evidence="19">
    <location>
        <begin position="724"/>
        <end position="743"/>
    </location>
</feature>
<dbReference type="InterPro" id="IPR013087">
    <property type="entry name" value="Znf_C2H2_type"/>
</dbReference>
<dbReference type="EC" id="2.3.2.27" evidence="15"/>
<keyword evidence="20" id="KW-0436">Ligase</keyword>
<dbReference type="Pfam" id="PF13923">
    <property type="entry name" value="zf-C3HC4_2"/>
    <property type="match status" value="1"/>
</dbReference>
<evidence type="ECO:0000256" key="6">
    <source>
        <dbReference type="ARBA" id="ARBA00022723"/>
    </source>
</evidence>
<comment type="caution">
    <text evidence="20">The sequence shown here is derived from an EMBL/GenBank/DDBJ whole genome shotgun (WGS) entry which is preliminary data.</text>
</comment>
<name>A0A1Y2A565_9PLEO</name>
<dbReference type="PANTHER" id="PTHR23163">
    <property type="entry name" value="RING FINGER PROTEIN-RELATED"/>
    <property type="match status" value="1"/>
</dbReference>
<evidence type="ECO:0000256" key="12">
    <source>
        <dbReference type="ARBA" id="ARBA00023242"/>
    </source>
</evidence>
<sequence length="743" mass="83760">MRLEARTVATPSLDVVKMEERKRPAGHDDSAPPPKRQALLNGAKSHQDADLPWKDDIESFQKDAILRQMREYKREKNILESQIADMEKQSRYHDDHLRIIDSWFDQMLDSVKILVEGQLPAPPSNGACLQGLQEIRTGESDSVAGSASPFPTSLLHEDSENFSKHLSSRSSKIKSSLSDLLTKFPPSSPDIADIQQQLVKQLAKEKEHICELQRVTTEKEQMSERFHMATQRYMLAEKKIDRIKSAQVQKLEKQAIATSVKEEPSSASNGAESVNGVASGVASEEVETARNEAIAEAAKRKEQLEQLEAENKKLTEQVTSLNLKLTSLSDDDYAKTDLFKALKSQHDDVIKRINNLEATNIHLREEAQKYQAERTAYRMQIDDEARATLGETEGNLVKAEADLARIRHSRDELIAELSMVKAGHKDSEASMQQTKELASAREDRIVALESECERLRLQLTEQESAEGQQPVDLDGMSNEQLRSKVATLETQYKLLRNELPSMESAWKKAQAVANKKVTELADWEEKIARANADKSKADQKFFAAMKTKESLDQQLRVLKAQASKSTEIVAQLKEADSLSRSLVDKHEKQLAEMRAQIDELSIQHRALQQKFNEAVLASEAHVSQIAELKKLVETKDASYLAAKHAQRESETERDKLKAQVEGLEKQVEVWKKKSLGNQSEDTILMRSMLQCQVCKNNFKNTVLKTCGHVFCDECVQDRLAVRARKCPNCGKAFGSNDLMRVHI</sequence>
<dbReference type="GO" id="GO:0006325">
    <property type="term" value="P:chromatin organization"/>
    <property type="evidence" value="ECO:0007669"/>
    <property type="project" value="UniProtKB-KW"/>
</dbReference>
<feature type="coiled-coil region" evidence="16">
    <location>
        <begin position="62"/>
        <end position="89"/>
    </location>
</feature>
<evidence type="ECO:0000256" key="16">
    <source>
        <dbReference type="SAM" id="Coils"/>
    </source>
</evidence>
<dbReference type="PROSITE" id="PS50157">
    <property type="entry name" value="ZINC_FINGER_C2H2_2"/>
    <property type="match status" value="1"/>
</dbReference>
<evidence type="ECO:0000256" key="8">
    <source>
        <dbReference type="ARBA" id="ARBA00022786"/>
    </source>
</evidence>
<evidence type="ECO:0000256" key="14">
    <source>
        <dbReference type="PROSITE-ProRule" id="PRU00042"/>
    </source>
</evidence>
<dbReference type="PROSITE" id="PS50089">
    <property type="entry name" value="ZF_RING_2"/>
    <property type="match status" value="1"/>
</dbReference>
<dbReference type="InterPro" id="IPR013956">
    <property type="entry name" value="E3_ubiquit_lig_Bre1"/>
</dbReference>
<dbReference type="STRING" id="1231657.A0A1Y2A565"/>
<dbReference type="CDD" id="cd16499">
    <property type="entry name" value="RING-HC_Bre1-like"/>
    <property type="match status" value="1"/>
</dbReference>
<dbReference type="GO" id="GO:0016874">
    <property type="term" value="F:ligase activity"/>
    <property type="evidence" value="ECO:0007669"/>
    <property type="project" value="UniProtKB-KW"/>
</dbReference>
<keyword evidence="11 15" id="KW-0175">Coiled coil</keyword>
<comment type="similarity">
    <text evidence="4 15">Belongs to the BRE1 family.</text>
</comment>
<dbReference type="PANTHER" id="PTHR23163:SF0">
    <property type="entry name" value="E3 UBIQUITIN-PROTEIN LIGASE BRE1"/>
    <property type="match status" value="1"/>
</dbReference>
<evidence type="ECO:0000256" key="15">
    <source>
        <dbReference type="RuleBase" id="RU365038"/>
    </source>
</evidence>